<evidence type="ECO:0000313" key="2">
    <source>
        <dbReference type="Proteomes" id="UP001055879"/>
    </source>
</evidence>
<keyword evidence="2" id="KW-1185">Reference proteome</keyword>
<name>A0ACB9B8K0_ARCLA</name>
<comment type="caution">
    <text evidence="1">The sequence shown here is derived from an EMBL/GenBank/DDBJ whole genome shotgun (WGS) entry which is preliminary data.</text>
</comment>
<reference evidence="1 2" key="2">
    <citation type="journal article" date="2022" name="Mol. Ecol. Resour.">
        <title>The genomes of chicory, endive, great burdock and yacon provide insights into Asteraceae paleo-polyploidization history and plant inulin production.</title>
        <authorList>
            <person name="Fan W."/>
            <person name="Wang S."/>
            <person name="Wang H."/>
            <person name="Wang A."/>
            <person name="Jiang F."/>
            <person name="Liu H."/>
            <person name="Zhao H."/>
            <person name="Xu D."/>
            <person name="Zhang Y."/>
        </authorList>
    </citation>
    <scope>NUCLEOTIDE SEQUENCE [LARGE SCALE GENOMIC DNA]</scope>
    <source>
        <strain evidence="2">cv. Niubang</strain>
    </source>
</reference>
<gene>
    <name evidence="1" type="ORF">L6452_19691</name>
</gene>
<accession>A0ACB9B8K0</accession>
<proteinExistence type="predicted"/>
<reference evidence="2" key="1">
    <citation type="journal article" date="2022" name="Mol. Ecol. Resour.">
        <title>The genomes of chicory, endive, great burdock and yacon provide insights into Asteraceae palaeo-polyploidization history and plant inulin production.</title>
        <authorList>
            <person name="Fan W."/>
            <person name="Wang S."/>
            <person name="Wang H."/>
            <person name="Wang A."/>
            <person name="Jiang F."/>
            <person name="Liu H."/>
            <person name="Zhao H."/>
            <person name="Xu D."/>
            <person name="Zhang Y."/>
        </authorList>
    </citation>
    <scope>NUCLEOTIDE SEQUENCE [LARGE SCALE GENOMIC DNA]</scope>
    <source>
        <strain evidence="2">cv. Niubang</strain>
    </source>
</reference>
<evidence type="ECO:0000313" key="1">
    <source>
        <dbReference type="EMBL" id="KAI3718807.1"/>
    </source>
</evidence>
<sequence>MAEEVRCTRSDGKGWQCSLPPMEGKMFCEAHYLQSRHRQLKKPVPDSLKLDRARRNQLLPKVEQESTTYDLRSNDSPRRRADKRKRGRETSDEAVSSSLPPRKRGKKVKSGYLKPEKELEGPVVKNLKYGLMEIPQASPSSSSSAQINAAKTAALPIAKIGVVPASGQVFRRPVRSKNVEPLPVATVQMLPSIKANIKSAAKKKNNKKRCHWCKWSSYRVFVKCSTCKNQFFCQDCIDERFYDKAAVKRECPVCLGTCWCRACIRERIKEDKSKELVVYNPEKELVVHNPEEELVVYNPDMDLVVYNPEKELVVHNPEEELVVYNPDVDLVVYNPEKELVVYNREKKFDKIQQLHMIRLLLPVMEKMNQEKIIVLDTEAKNKGRTHGHLQVQLAGCSQKQQCSFCDDCIVDLHKSCTSCSYILCMLCCQEFSDGYLHSGLKDLKTRKKVRSKVPRKKISWRFCEDGSIRCPPADLGGCGEAFLKLACFSPFNWTKDLEASAKQIVFKYRFKKPFGIASSPCLLCEGNDEMGSEKVGNLIKNIGLYFSTKQDFKDKNLEHFMKHWGKGQPLIIRDVLQSRPDLSWDFGFMLCKYLEKSSESRKNTETVKSKRRSDWCEVQFGRKQTFAGGKTHSNVWQEFLKYKVWFSSGFFQEHFPDHYAAVMQALPVEEYFNPLTGFLNLAANLLTETRNPNLGPCIHISYGRPEDLMDSGHLTNLCLKPHDMMNILAHATTDPISETKLNDVKILMKKYTSEDHLLSSHKIRRRNKLEEIFGTLEGLEDAELPCTANSSMHLISDDSSTEDSEDEDFSQYEIGSCSRYGEEQVIDTCGAQWDIFRREDVPKLVDYLREHFDKLGKSYGSPEKVVHPLFDEVYYLDDLHKTRLKEEFEVEPWSFTQHSGEAVIIPAGCPYQMKKIKSCVHVVLEFISPESVSESIKVGDEVRQLPVKHKAKGKRIEVKKMVMNGMHAAIEEIRTVSQTGFMKAEG</sequence>
<dbReference type="Proteomes" id="UP001055879">
    <property type="component" value="Linkage Group LG06"/>
</dbReference>
<dbReference type="EMBL" id="CM042052">
    <property type="protein sequence ID" value="KAI3718807.1"/>
    <property type="molecule type" value="Genomic_DNA"/>
</dbReference>
<organism evidence="1 2">
    <name type="scientific">Arctium lappa</name>
    <name type="common">Greater burdock</name>
    <name type="synonym">Lappa major</name>
    <dbReference type="NCBI Taxonomy" id="4217"/>
    <lineage>
        <taxon>Eukaryota</taxon>
        <taxon>Viridiplantae</taxon>
        <taxon>Streptophyta</taxon>
        <taxon>Embryophyta</taxon>
        <taxon>Tracheophyta</taxon>
        <taxon>Spermatophyta</taxon>
        <taxon>Magnoliopsida</taxon>
        <taxon>eudicotyledons</taxon>
        <taxon>Gunneridae</taxon>
        <taxon>Pentapetalae</taxon>
        <taxon>asterids</taxon>
        <taxon>campanulids</taxon>
        <taxon>Asterales</taxon>
        <taxon>Asteraceae</taxon>
        <taxon>Carduoideae</taxon>
        <taxon>Cardueae</taxon>
        <taxon>Arctiinae</taxon>
        <taxon>Arctium</taxon>
    </lineage>
</organism>
<protein>
    <submittedName>
        <fullName evidence="1">Uncharacterized protein</fullName>
    </submittedName>
</protein>